<gene>
    <name evidence="3" type="ORF">NX773_10270</name>
</gene>
<feature type="domain" description="Rap1a immunity protein" evidence="2">
    <location>
        <begin position="29"/>
        <end position="111"/>
    </location>
</feature>
<dbReference type="RefSeq" id="WP_258856237.1">
    <property type="nucleotide sequence ID" value="NZ_JANUGV010000002.1"/>
</dbReference>
<organism evidence="3 4">
    <name type="scientific">Massilia solisilvae</name>
    <dbReference type="NCBI Taxonomy" id="1811225"/>
    <lineage>
        <taxon>Bacteria</taxon>
        <taxon>Pseudomonadati</taxon>
        <taxon>Pseudomonadota</taxon>
        <taxon>Betaproteobacteria</taxon>
        <taxon>Burkholderiales</taxon>
        <taxon>Oxalobacteraceae</taxon>
        <taxon>Telluria group</taxon>
        <taxon>Massilia</taxon>
    </lineage>
</organism>
<dbReference type="EMBL" id="JANUGV010000002">
    <property type="protein sequence ID" value="MCS0608548.1"/>
    <property type="molecule type" value="Genomic_DNA"/>
</dbReference>
<accession>A0ABT2BJ65</accession>
<dbReference type="Pfam" id="PF18602">
    <property type="entry name" value="Rap1a"/>
    <property type="match status" value="1"/>
</dbReference>
<evidence type="ECO:0000259" key="2">
    <source>
        <dbReference type="Pfam" id="PF18602"/>
    </source>
</evidence>
<comment type="caution">
    <text evidence="3">The sequence shown here is derived from an EMBL/GenBank/DDBJ whole genome shotgun (WGS) entry which is preliminary data.</text>
</comment>
<feature type="chain" id="PRO_5045052483" description="Rap1a immunity protein domain-containing protein" evidence="1">
    <location>
        <begin position="19"/>
        <end position="118"/>
    </location>
</feature>
<feature type="signal peptide" evidence="1">
    <location>
        <begin position="1"/>
        <end position="18"/>
    </location>
</feature>
<evidence type="ECO:0000256" key="1">
    <source>
        <dbReference type="SAM" id="SignalP"/>
    </source>
</evidence>
<dbReference type="InterPro" id="IPR041238">
    <property type="entry name" value="Rap1a"/>
</dbReference>
<sequence>MRTLPVMLLGAAFGLAQAAPASHPFPWMSGAQLLRQLDHPANAAESAEAVAYLKGVMDATADREWCYSQAKPGTGLLQPALTDVLRTLEPAARQANAARLAVQAWQAKWPCTVGCCHV</sequence>
<evidence type="ECO:0000313" key="4">
    <source>
        <dbReference type="Proteomes" id="UP001205861"/>
    </source>
</evidence>
<name>A0ABT2BJ65_9BURK</name>
<keyword evidence="4" id="KW-1185">Reference proteome</keyword>
<protein>
    <recommendedName>
        <fullName evidence="2">Rap1a immunity protein domain-containing protein</fullName>
    </recommendedName>
</protein>
<dbReference type="Proteomes" id="UP001205861">
    <property type="component" value="Unassembled WGS sequence"/>
</dbReference>
<proteinExistence type="predicted"/>
<dbReference type="Gene3D" id="1.10.890.40">
    <property type="match status" value="1"/>
</dbReference>
<keyword evidence="1" id="KW-0732">Signal</keyword>
<reference evidence="3 4" key="1">
    <citation type="submission" date="2022-08" db="EMBL/GenBank/DDBJ databases">
        <title>Reclassification of Massilia species as members of the genera Telluria, Duganella, Pseudoduganella, Mokoshia gen. nov. and Zemynaea gen. nov. using orthogonal and non-orthogonal genome-based approaches.</title>
        <authorList>
            <person name="Bowman J.P."/>
        </authorList>
    </citation>
    <scope>NUCLEOTIDE SEQUENCE [LARGE SCALE GENOMIC DNA]</scope>
    <source>
        <strain evidence="3 4">JCM 31607</strain>
    </source>
</reference>
<evidence type="ECO:0000313" key="3">
    <source>
        <dbReference type="EMBL" id="MCS0608548.1"/>
    </source>
</evidence>